<keyword evidence="3" id="KW-1185">Reference proteome</keyword>
<dbReference type="Pfam" id="PF10029">
    <property type="entry name" value="DUF2271"/>
    <property type="match status" value="1"/>
</dbReference>
<dbReference type="AlphaFoldDB" id="K2P0G0"/>
<protein>
    <recommendedName>
        <fullName evidence="4">Flagellin biosynthesis protein FlgD</fullName>
    </recommendedName>
</protein>
<dbReference type="eggNOG" id="ENOG503096N">
    <property type="taxonomic scope" value="Bacteria"/>
</dbReference>
<dbReference type="EMBL" id="AMSG01000019">
    <property type="protein sequence ID" value="EKF54538.1"/>
    <property type="molecule type" value="Genomic_DNA"/>
</dbReference>
<comment type="caution">
    <text evidence="2">The sequence shown here is derived from an EMBL/GenBank/DDBJ whole genome shotgun (WGS) entry which is preliminary data.</text>
</comment>
<dbReference type="STRING" id="555500.I215_11828"/>
<gene>
    <name evidence="2" type="ORF">I215_11828</name>
</gene>
<accession>K2P0G0</accession>
<reference evidence="2 3" key="1">
    <citation type="journal article" date="2012" name="J. Bacteriol.">
        <title>Genome Sequence of Galbibacter marinum Type Strain ck-I2-15.</title>
        <authorList>
            <person name="Lai Q."/>
            <person name="Li C."/>
            <person name="Shao Z."/>
        </authorList>
    </citation>
    <scope>NUCLEOTIDE SEQUENCE [LARGE SCALE GENOMIC DNA]</scope>
    <source>
        <strain evidence="3">ck-I2-15</strain>
    </source>
</reference>
<evidence type="ECO:0000256" key="1">
    <source>
        <dbReference type="SAM" id="SignalP"/>
    </source>
</evidence>
<proteinExistence type="predicted"/>
<feature type="chain" id="PRO_5003862581" description="Flagellin biosynthesis protein FlgD" evidence="1">
    <location>
        <begin position="22"/>
        <end position="171"/>
    </location>
</feature>
<keyword evidence="1" id="KW-0732">Signal</keyword>
<name>K2P0G0_9FLAO</name>
<sequence length="171" mass="18943">MKLLGKIVALLGICFITQAHSPLAIGNTSSSINTPPVTYKCLIQMMNYTGERAYVVVSLVDPNGDYVKTLYVQGDDKEWFPDLKNWWSFSNGSSESIDAITGATIGNGQRNIISLSFDQSQVDSGYTIRFESAVENQEYYAIDAEVAIESATIRNTVNGKGYIRHIRMMPN</sequence>
<dbReference type="InterPro" id="IPR014469">
    <property type="entry name" value="DUF2271"/>
</dbReference>
<dbReference type="PATRIC" id="fig|555500.3.peg.2435"/>
<feature type="signal peptide" evidence="1">
    <location>
        <begin position="1"/>
        <end position="21"/>
    </location>
</feature>
<evidence type="ECO:0008006" key="4">
    <source>
        <dbReference type="Google" id="ProtNLM"/>
    </source>
</evidence>
<dbReference type="RefSeq" id="WP_008992204.1">
    <property type="nucleotide sequence ID" value="NZ_AMSG01000019.1"/>
</dbReference>
<organism evidence="2 3">
    <name type="scientific">Galbibacter marinus</name>
    <dbReference type="NCBI Taxonomy" id="555500"/>
    <lineage>
        <taxon>Bacteria</taxon>
        <taxon>Pseudomonadati</taxon>
        <taxon>Bacteroidota</taxon>
        <taxon>Flavobacteriia</taxon>
        <taxon>Flavobacteriales</taxon>
        <taxon>Flavobacteriaceae</taxon>
        <taxon>Galbibacter</taxon>
    </lineage>
</organism>
<dbReference type="OrthoDB" id="1430845at2"/>
<evidence type="ECO:0000313" key="2">
    <source>
        <dbReference type="EMBL" id="EKF54538.1"/>
    </source>
</evidence>
<evidence type="ECO:0000313" key="3">
    <source>
        <dbReference type="Proteomes" id="UP000007364"/>
    </source>
</evidence>
<dbReference type="Proteomes" id="UP000007364">
    <property type="component" value="Unassembled WGS sequence"/>
</dbReference>